<protein>
    <submittedName>
        <fullName evidence="8">DMT family transporter</fullName>
    </submittedName>
</protein>
<feature type="transmembrane region" description="Helical" evidence="6">
    <location>
        <begin position="166"/>
        <end position="185"/>
    </location>
</feature>
<dbReference type="GO" id="GO:0016020">
    <property type="term" value="C:membrane"/>
    <property type="evidence" value="ECO:0007669"/>
    <property type="project" value="UniProtKB-SubCell"/>
</dbReference>
<keyword evidence="5 6" id="KW-0472">Membrane</keyword>
<feature type="domain" description="EamA" evidence="7">
    <location>
        <begin position="16"/>
        <end position="149"/>
    </location>
</feature>
<evidence type="ECO:0000313" key="9">
    <source>
        <dbReference type="Proteomes" id="UP000324738"/>
    </source>
</evidence>
<comment type="subcellular location">
    <subcellularLocation>
        <location evidence="1">Membrane</location>
        <topology evidence="1">Multi-pass membrane protein</topology>
    </subcellularLocation>
</comment>
<dbReference type="InterPro" id="IPR000620">
    <property type="entry name" value="EamA_dom"/>
</dbReference>
<feature type="transmembrane region" description="Helical" evidence="6">
    <location>
        <begin position="106"/>
        <end position="126"/>
    </location>
</feature>
<dbReference type="OrthoDB" id="8478503at2"/>
<keyword evidence="4 6" id="KW-1133">Transmembrane helix</keyword>
<sequence>MVRSHIPLEAGSRPLRGILLKIISVFFFVGMTTCLKAAGDVVPPGQLVFFRSFFALVPVLLYLWWVGGLRTSLSTDDLTGHFIRGIVGVTSMALGFFALTQLPYPQWVSLSYAAPLMTVVFAAIFLREVVRAYRWFAVLIGLVGILIVALPSLFFSADEAVSRHSLGIVASLGAAAAAAIAMIQVRVLVAHEKITTIVVYFSLTCSIISLATVPFGWAPLNATQAALLVTAGLCGGVGQLLLTGCYKYADTSTIAPFEYTSIIGAVLIGYYLFGEKVGISTLLGATIIISAGVFIIFREHRLGLERRTAKKVSPPGPS</sequence>
<evidence type="ECO:0000256" key="1">
    <source>
        <dbReference type="ARBA" id="ARBA00004141"/>
    </source>
</evidence>
<feature type="transmembrane region" description="Helical" evidence="6">
    <location>
        <begin position="50"/>
        <end position="69"/>
    </location>
</feature>
<feature type="transmembrane region" description="Helical" evidence="6">
    <location>
        <begin position="18"/>
        <end position="38"/>
    </location>
</feature>
<reference evidence="8 9" key="1">
    <citation type="submission" date="2019-08" db="EMBL/GenBank/DDBJ databases">
        <title>Aureimonas fodiniaquatilis sp. nov., isolated from a coal mine wastewater.</title>
        <authorList>
            <person name="Kim W."/>
        </authorList>
    </citation>
    <scope>NUCLEOTIDE SEQUENCE [LARGE SCALE GENOMIC DNA]</scope>
    <source>
        <strain evidence="8 9">CAU 1482</strain>
    </source>
</reference>
<feature type="transmembrane region" description="Helical" evidence="6">
    <location>
        <begin position="254"/>
        <end position="273"/>
    </location>
</feature>
<feature type="transmembrane region" description="Helical" evidence="6">
    <location>
        <begin position="279"/>
        <end position="297"/>
    </location>
</feature>
<feature type="transmembrane region" description="Helical" evidence="6">
    <location>
        <begin position="197"/>
        <end position="217"/>
    </location>
</feature>
<feature type="domain" description="EamA" evidence="7">
    <location>
        <begin position="166"/>
        <end position="296"/>
    </location>
</feature>
<evidence type="ECO:0000256" key="6">
    <source>
        <dbReference type="SAM" id="Phobius"/>
    </source>
</evidence>
<gene>
    <name evidence="8" type="ORF">FPY71_11405</name>
</gene>
<dbReference type="RefSeq" id="WP_149300358.1">
    <property type="nucleotide sequence ID" value="NZ_VTWH01000002.1"/>
</dbReference>
<feature type="transmembrane region" description="Helical" evidence="6">
    <location>
        <begin position="223"/>
        <end position="242"/>
    </location>
</feature>
<evidence type="ECO:0000313" key="8">
    <source>
        <dbReference type="EMBL" id="KAA0971047.1"/>
    </source>
</evidence>
<accession>A0A5B0DW43</accession>
<name>A0A5B0DW43_9HYPH</name>
<evidence type="ECO:0000256" key="5">
    <source>
        <dbReference type="ARBA" id="ARBA00023136"/>
    </source>
</evidence>
<dbReference type="SUPFAM" id="SSF103481">
    <property type="entry name" value="Multidrug resistance efflux transporter EmrE"/>
    <property type="match status" value="2"/>
</dbReference>
<dbReference type="PANTHER" id="PTHR22911:SF6">
    <property type="entry name" value="SOLUTE CARRIER FAMILY 35 MEMBER G1"/>
    <property type="match status" value="1"/>
</dbReference>
<dbReference type="PANTHER" id="PTHR22911">
    <property type="entry name" value="ACYL-MALONYL CONDENSING ENZYME-RELATED"/>
    <property type="match status" value="1"/>
</dbReference>
<dbReference type="AlphaFoldDB" id="A0A5B0DW43"/>
<comment type="similarity">
    <text evidence="2">Belongs to the drug/metabolite transporter (DMT) superfamily. 10 TMS drug/metabolite exporter (DME) (TC 2.A.7.3) family.</text>
</comment>
<dbReference type="Pfam" id="PF00892">
    <property type="entry name" value="EamA"/>
    <property type="match status" value="2"/>
</dbReference>
<evidence type="ECO:0000256" key="4">
    <source>
        <dbReference type="ARBA" id="ARBA00022989"/>
    </source>
</evidence>
<dbReference type="EMBL" id="VTWH01000002">
    <property type="protein sequence ID" value="KAA0971047.1"/>
    <property type="molecule type" value="Genomic_DNA"/>
</dbReference>
<proteinExistence type="inferred from homology"/>
<organism evidence="8 9">
    <name type="scientific">Aureimonas fodinaquatilis</name>
    <dbReference type="NCBI Taxonomy" id="2565783"/>
    <lineage>
        <taxon>Bacteria</taxon>
        <taxon>Pseudomonadati</taxon>
        <taxon>Pseudomonadota</taxon>
        <taxon>Alphaproteobacteria</taxon>
        <taxon>Hyphomicrobiales</taxon>
        <taxon>Aurantimonadaceae</taxon>
        <taxon>Aureimonas</taxon>
    </lineage>
</organism>
<evidence type="ECO:0000256" key="2">
    <source>
        <dbReference type="ARBA" id="ARBA00009853"/>
    </source>
</evidence>
<keyword evidence="3 6" id="KW-0812">Transmembrane</keyword>
<feature type="transmembrane region" description="Helical" evidence="6">
    <location>
        <begin position="133"/>
        <end position="154"/>
    </location>
</feature>
<dbReference type="Proteomes" id="UP000324738">
    <property type="component" value="Unassembled WGS sequence"/>
</dbReference>
<dbReference type="InterPro" id="IPR037185">
    <property type="entry name" value="EmrE-like"/>
</dbReference>
<evidence type="ECO:0000259" key="7">
    <source>
        <dbReference type="Pfam" id="PF00892"/>
    </source>
</evidence>
<comment type="caution">
    <text evidence="8">The sequence shown here is derived from an EMBL/GenBank/DDBJ whole genome shotgun (WGS) entry which is preliminary data.</text>
</comment>
<feature type="transmembrane region" description="Helical" evidence="6">
    <location>
        <begin position="81"/>
        <end position="100"/>
    </location>
</feature>
<keyword evidence="9" id="KW-1185">Reference proteome</keyword>
<evidence type="ECO:0000256" key="3">
    <source>
        <dbReference type="ARBA" id="ARBA00022692"/>
    </source>
</evidence>